<evidence type="ECO:0000313" key="2">
    <source>
        <dbReference type="Proteomes" id="UP001211005"/>
    </source>
</evidence>
<accession>A0ABY7LSR3</accession>
<keyword evidence="2" id="KW-1185">Reference proteome</keyword>
<dbReference type="EMBL" id="CP114767">
    <property type="protein sequence ID" value="WBA42987.1"/>
    <property type="molecule type" value="Genomic_DNA"/>
</dbReference>
<reference evidence="1 2" key="1">
    <citation type="submission" date="2022-12" db="EMBL/GenBank/DDBJ databases">
        <title>Hymenobacter canadensis sp. nov. isolated from lake water of the Cambridge Bay, Canada.</title>
        <authorList>
            <person name="Kim W.H."/>
            <person name="Lee Y.M."/>
        </authorList>
    </citation>
    <scope>NUCLEOTIDE SEQUENCE [LARGE SCALE GENOMIC DNA]</scope>
    <source>
        <strain evidence="1 2">PAMC 29467</strain>
    </source>
</reference>
<evidence type="ECO:0008006" key="3">
    <source>
        <dbReference type="Google" id="ProtNLM"/>
    </source>
</evidence>
<gene>
    <name evidence="1" type="ORF">O3303_05335</name>
</gene>
<sequence>MRTTEYNALFRGLATRHKLIQHTEAAPRYARIVVSIDPYQKVVDMHELMTKIIGVRLKPGPGEQVLVVESFHTQYREAGDNRTRLRSGAFMVLQQVKTKNHDAIEQVLDATEQTGEQILGAILADSKYQVKNRFDPNSITSDELGPLGDGTWYGTRFDFDFVTPASAALAYTPDAFI</sequence>
<dbReference type="RefSeq" id="WP_269561034.1">
    <property type="nucleotide sequence ID" value="NZ_CP114767.1"/>
</dbReference>
<protein>
    <recommendedName>
        <fullName evidence="3">MacB-like periplasmic core domain-containing protein</fullName>
    </recommendedName>
</protein>
<name>A0ABY7LSR3_9BACT</name>
<proteinExistence type="predicted"/>
<organism evidence="1 2">
    <name type="scientific">Hymenobacter canadensis</name>
    <dbReference type="NCBI Taxonomy" id="2999067"/>
    <lineage>
        <taxon>Bacteria</taxon>
        <taxon>Pseudomonadati</taxon>
        <taxon>Bacteroidota</taxon>
        <taxon>Cytophagia</taxon>
        <taxon>Cytophagales</taxon>
        <taxon>Hymenobacteraceae</taxon>
        <taxon>Hymenobacter</taxon>
    </lineage>
</organism>
<dbReference type="Proteomes" id="UP001211005">
    <property type="component" value="Chromosome"/>
</dbReference>
<evidence type="ECO:0000313" key="1">
    <source>
        <dbReference type="EMBL" id="WBA42987.1"/>
    </source>
</evidence>